<keyword evidence="6" id="KW-1133">Transmembrane helix</keyword>
<dbReference type="GO" id="GO:0016705">
    <property type="term" value="F:oxidoreductase activity, acting on paired donors, with incorporation or reduction of molecular oxygen"/>
    <property type="evidence" value="ECO:0007669"/>
    <property type="project" value="InterPro"/>
</dbReference>
<dbReference type="InterPro" id="IPR036396">
    <property type="entry name" value="Cyt_P450_sf"/>
</dbReference>
<dbReference type="PRINTS" id="PR00463">
    <property type="entry name" value="EP450I"/>
</dbReference>
<name>K3X3K5_GLOUD</name>
<dbReference type="Gene3D" id="1.10.630.10">
    <property type="entry name" value="Cytochrome P450"/>
    <property type="match status" value="1"/>
</dbReference>
<dbReference type="PANTHER" id="PTHR24296">
    <property type="entry name" value="CYTOCHROME P450"/>
    <property type="match status" value="1"/>
</dbReference>
<dbReference type="PRINTS" id="PR00385">
    <property type="entry name" value="P450"/>
</dbReference>
<evidence type="ECO:0000256" key="4">
    <source>
        <dbReference type="ARBA" id="ARBA00023004"/>
    </source>
</evidence>
<dbReference type="Pfam" id="PF00067">
    <property type="entry name" value="p450"/>
    <property type="match status" value="1"/>
</dbReference>
<evidence type="ECO:0000313" key="8">
    <source>
        <dbReference type="Proteomes" id="UP000019132"/>
    </source>
</evidence>
<evidence type="ECO:0000256" key="3">
    <source>
        <dbReference type="ARBA" id="ARBA00023002"/>
    </source>
</evidence>
<reference evidence="8" key="1">
    <citation type="journal article" date="2010" name="Genome Biol.">
        <title>Genome sequence of the necrotrophic plant pathogen Pythium ultimum reveals original pathogenicity mechanisms and effector repertoire.</title>
        <authorList>
            <person name="Levesque C.A."/>
            <person name="Brouwer H."/>
            <person name="Cano L."/>
            <person name="Hamilton J.P."/>
            <person name="Holt C."/>
            <person name="Huitema E."/>
            <person name="Raffaele S."/>
            <person name="Robideau G.P."/>
            <person name="Thines M."/>
            <person name="Win J."/>
            <person name="Zerillo M.M."/>
            <person name="Beakes G.W."/>
            <person name="Boore J.L."/>
            <person name="Busam D."/>
            <person name="Dumas B."/>
            <person name="Ferriera S."/>
            <person name="Fuerstenberg S.I."/>
            <person name="Gachon C.M."/>
            <person name="Gaulin E."/>
            <person name="Govers F."/>
            <person name="Grenville-Briggs L."/>
            <person name="Horner N."/>
            <person name="Hostetler J."/>
            <person name="Jiang R.H."/>
            <person name="Johnson J."/>
            <person name="Krajaejun T."/>
            <person name="Lin H."/>
            <person name="Meijer H.J."/>
            <person name="Moore B."/>
            <person name="Morris P."/>
            <person name="Phuntmart V."/>
            <person name="Puiu D."/>
            <person name="Shetty J."/>
            <person name="Stajich J.E."/>
            <person name="Tripathy S."/>
            <person name="Wawra S."/>
            <person name="van West P."/>
            <person name="Whitty B.R."/>
            <person name="Coutinho P.M."/>
            <person name="Henrissat B."/>
            <person name="Martin F."/>
            <person name="Thomas P.D."/>
            <person name="Tyler B.M."/>
            <person name="De Vries R.P."/>
            <person name="Kamoun S."/>
            <person name="Yandell M."/>
            <person name="Tisserat N."/>
            <person name="Buell C.R."/>
        </authorList>
    </citation>
    <scope>NUCLEOTIDE SEQUENCE</scope>
    <source>
        <strain evidence="8">DAOM:BR144</strain>
    </source>
</reference>
<dbReference type="Proteomes" id="UP000019132">
    <property type="component" value="Unassembled WGS sequence"/>
</dbReference>
<sequence>MESWTERPPALAQIVRALIAIALSSVVVTAARALRRKRKVARALEPIPGPRGVPLLGILPTLIKNSKRMFEFMVSSPADVEHVLSTNHNNYIRSDRLLQAVGEVFGKSFLGLNHAHTPDNGKMLRLQRKVGVKVFTTTNFRVFAEQIFYKHAQTMMKVVQEQGGKCEMHKLSSQYTLQAIFDISCGVSLQDVDPTLGLSFINAMDYVLSYITVRLTIKPYYRYLWWCMPSEYKMRRNEKVMIDLAEGILTQRLQESDDVLANRFDIMSLYIKKARELAGEGDAVLDVSTLRSIFLSFLFAGKDTSSSAITYTFYALTQYPNVQQKLFDEIQSIKSTNFTYEDIKSLRYLDAVVSETMRLYPTVPTSVKKAVEDDHLPDGTFIPGGINVMINQWYMGRHNSVFGDDLLTFRPERWLEMKTRPSVYDFPVFLGGPRICIGMNMALLETKMFVVVMVRHFQVQIQDGHQVAKRPYAIGSTLVMKDGLPLQMVPRDLAQSS</sequence>
<feature type="binding site" description="axial binding residue" evidence="5">
    <location>
        <position position="436"/>
    </location>
    <ligand>
        <name>heme</name>
        <dbReference type="ChEBI" id="CHEBI:30413"/>
    </ligand>
    <ligandPart>
        <name>Fe</name>
        <dbReference type="ChEBI" id="CHEBI:18248"/>
    </ligandPart>
</feature>
<keyword evidence="2 5" id="KW-0479">Metal-binding</keyword>
<keyword evidence="4 5" id="KW-0408">Iron</keyword>
<protein>
    <recommendedName>
        <fullName evidence="9">Cytochrome P450</fullName>
    </recommendedName>
</protein>
<evidence type="ECO:0000256" key="2">
    <source>
        <dbReference type="ARBA" id="ARBA00022723"/>
    </source>
</evidence>
<keyword evidence="5" id="KW-0349">Heme</keyword>
<dbReference type="EMBL" id="GL376637">
    <property type="status" value="NOT_ANNOTATED_CDS"/>
    <property type="molecule type" value="Genomic_DNA"/>
</dbReference>
<evidence type="ECO:0000256" key="6">
    <source>
        <dbReference type="SAM" id="Phobius"/>
    </source>
</evidence>
<dbReference type="AlphaFoldDB" id="K3X3K5"/>
<comment type="cofactor">
    <cofactor evidence="5">
        <name>heme</name>
        <dbReference type="ChEBI" id="CHEBI:30413"/>
    </cofactor>
</comment>
<dbReference type="InterPro" id="IPR002401">
    <property type="entry name" value="Cyt_P450_E_grp-I"/>
</dbReference>
<keyword evidence="6" id="KW-0812">Transmembrane</keyword>
<keyword evidence="8" id="KW-1185">Reference proteome</keyword>
<dbReference type="eggNOG" id="KOG0157">
    <property type="taxonomic scope" value="Eukaryota"/>
</dbReference>
<dbReference type="InterPro" id="IPR001128">
    <property type="entry name" value="Cyt_P450"/>
</dbReference>
<reference evidence="7" key="3">
    <citation type="submission" date="2015-02" db="UniProtKB">
        <authorList>
            <consortium name="EnsemblProtists"/>
        </authorList>
    </citation>
    <scope>IDENTIFICATION</scope>
    <source>
        <strain evidence="7">DAOM BR144</strain>
    </source>
</reference>
<dbReference type="GO" id="GO:0020037">
    <property type="term" value="F:heme binding"/>
    <property type="evidence" value="ECO:0007669"/>
    <property type="project" value="InterPro"/>
</dbReference>
<dbReference type="VEuPathDB" id="FungiDB:PYU1_G011778"/>
<evidence type="ECO:0000256" key="5">
    <source>
        <dbReference type="PIRSR" id="PIRSR602401-1"/>
    </source>
</evidence>
<dbReference type="InParanoid" id="K3X3K5"/>
<dbReference type="GO" id="GO:0005506">
    <property type="term" value="F:iron ion binding"/>
    <property type="evidence" value="ECO:0007669"/>
    <property type="project" value="InterPro"/>
</dbReference>
<dbReference type="SUPFAM" id="SSF48264">
    <property type="entry name" value="Cytochrome P450"/>
    <property type="match status" value="1"/>
</dbReference>
<reference evidence="8" key="2">
    <citation type="submission" date="2010-04" db="EMBL/GenBank/DDBJ databases">
        <authorList>
            <person name="Buell R."/>
            <person name="Hamilton J."/>
            <person name="Hostetler J."/>
        </authorList>
    </citation>
    <scope>NUCLEOTIDE SEQUENCE [LARGE SCALE GENOMIC DNA]</scope>
    <source>
        <strain evidence="8">DAOM:BR144</strain>
    </source>
</reference>
<organism evidence="7 8">
    <name type="scientific">Globisporangium ultimum (strain ATCC 200006 / CBS 805.95 / DAOM BR144)</name>
    <name type="common">Pythium ultimum</name>
    <dbReference type="NCBI Taxonomy" id="431595"/>
    <lineage>
        <taxon>Eukaryota</taxon>
        <taxon>Sar</taxon>
        <taxon>Stramenopiles</taxon>
        <taxon>Oomycota</taxon>
        <taxon>Peronosporomycetes</taxon>
        <taxon>Pythiales</taxon>
        <taxon>Pythiaceae</taxon>
        <taxon>Globisporangium</taxon>
    </lineage>
</organism>
<evidence type="ECO:0008006" key="9">
    <source>
        <dbReference type="Google" id="ProtNLM"/>
    </source>
</evidence>
<keyword evidence="3" id="KW-0560">Oxidoreductase</keyword>
<comment type="similarity">
    <text evidence="1">Belongs to the cytochrome P450 family.</text>
</comment>
<dbReference type="HOGENOM" id="CLU_001570_27_2_1"/>
<proteinExistence type="inferred from homology"/>
<dbReference type="EnsemblProtists" id="PYU1_T011804">
    <property type="protein sequence ID" value="PYU1_T011804"/>
    <property type="gene ID" value="PYU1_G011778"/>
</dbReference>
<dbReference type="GO" id="GO:0004497">
    <property type="term" value="F:monooxygenase activity"/>
    <property type="evidence" value="ECO:0007669"/>
    <property type="project" value="InterPro"/>
</dbReference>
<accession>K3X3K5</accession>
<evidence type="ECO:0000256" key="1">
    <source>
        <dbReference type="ARBA" id="ARBA00010617"/>
    </source>
</evidence>
<dbReference type="STRING" id="431595.K3X3K5"/>
<feature type="transmembrane region" description="Helical" evidence="6">
    <location>
        <begin position="14"/>
        <end position="34"/>
    </location>
</feature>
<evidence type="ECO:0000313" key="7">
    <source>
        <dbReference type="EnsemblProtists" id="PYU1_T011804"/>
    </source>
</evidence>
<keyword evidence="6" id="KW-0472">Membrane</keyword>